<dbReference type="AlphaFoldDB" id="A0A1M4ZIB5"/>
<dbReference type="Proteomes" id="UP000184251">
    <property type="component" value="Unassembled WGS sequence"/>
</dbReference>
<organism evidence="1 2">
    <name type="scientific">Alkalibacter saccharofermentans DSM 14828</name>
    <dbReference type="NCBI Taxonomy" id="1120975"/>
    <lineage>
        <taxon>Bacteria</taxon>
        <taxon>Bacillati</taxon>
        <taxon>Bacillota</taxon>
        <taxon>Clostridia</taxon>
        <taxon>Eubacteriales</taxon>
        <taxon>Eubacteriaceae</taxon>
        <taxon>Alkalibacter</taxon>
    </lineage>
</organism>
<keyword evidence="2" id="KW-1185">Reference proteome</keyword>
<accession>A0A1M4ZIB5</accession>
<dbReference type="STRING" id="1120975.SAMN02746064_02061"/>
<evidence type="ECO:0000313" key="1">
    <source>
        <dbReference type="EMBL" id="SHF17800.1"/>
    </source>
</evidence>
<dbReference type="EMBL" id="FQTU01000017">
    <property type="protein sequence ID" value="SHF17800.1"/>
    <property type="molecule type" value="Genomic_DNA"/>
</dbReference>
<reference evidence="1 2" key="1">
    <citation type="submission" date="2016-11" db="EMBL/GenBank/DDBJ databases">
        <authorList>
            <person name="Jaros S."/>
            <person name="Januszkiewicz K."/>
            <person name="Wedrychowicz H."/>
        </authorList>
    </citation>
    <scope>NUCLEOTIDE SEQUENCE [LARGE SCALE GENOMIC DNA]</scope>
    <source>
        <strain evidence="1 2">DSM 14828</strain>
    </source>
</reference>
<protein>
    <submittedName>
        <fullName evidence="1">Uncharacterized protein</fullName>
    </submittedName>
</protein>
<proteinExistence type="predicted"/>
<evidence type="ECO:0000313" key="2">
    <source>
        <dbReference type="Proteomes" id="UP000184251"/>
    </source>
</evidence>
<sequence>MSRERQRTNKKKKHREEMFDLKVSVSLYTDPTPYEAVKEIINKTKKRGKTR</sequence>
<name>A0A1M4ZIB5_9FIRM</name>
<dbReference type="OrthoDB" id="2004375at2"/>
<gene>
    <name evidence="1" type="ORF">SAMN02746064_02061</name>
</gene>
<dbReference type="RefSeq" id="WP_159432080.1">
    <property type="nucleotide sequence ID" value="NZ_FQTU01000017.1"/>
</dbReference>